<dbReference type="CDD" id="cd06828">
    <property type="entry name" value="PLPDE_III_DapDC"/>
    <property type="match status" value="1"/>
</dbReference>
<organism evidence="10 11">
    <name type="scientific">Shewanella intestini</name>
    <dbReference type="NCBI Taxonomy" id="2017544"/>
    <lineage>
        <taxon>Bacteria</taxon>
        <taxon>Pseudomonadati</taxon>
        <taxon>Pseudomonadota</taxon>
        <taxon>Gammaproteobacteria</taxon>
        <taxon>Alteromonadales</taxon>
        <taxon>Shewanellaceae</taxon>
        <taxon>Shewanella</taxon>
    </lineage>
</organism>
<comment type="catalytic activity">
    <reaction evidence="5 7">
        <text>meso-2,6-diaminopimelate + H(+) = L-lysine + CO2</text>
        <dbReference type="Rhea" id="RHEA:15101"/>
        <dbReference type="ChEBI" id="CHEBI:15378"/>
        <dbReference type="ChEBI" id="CHEBI:16526"/>
        <dbReference type="ChEBI" id="CHEBI:32551"/>
        <dbReference type="ChEBI" id="CHEBI:57791"/>
        <dbReference type="EC" id="4.1.1.20"/>
    </reaction>
</comment>
<dbReference type="PANTHER" id="PTHR43727">
    <property type="entry name" value="DIAMINOPIMELATE DECARBOXYLASE"/>
    <property type="match status" value="1"/>
</dbReference>
<reference evidence="10 11" key="1">
    <citation type="submission" date="2020-02" db="EMBL/GenBank/DDBJ databases">
        <title>Shewanella WXL01 sp. nov., a marine bacterium isolated from green algae in Luhuitou Fringing Reef (Northern South China Sea).</title>
        <authorList>
            <person name="Wang X."/>
        </authorList>
    </citation>
    <scope>NUCLEOTIDE SEQUENCE [LARGE SCALE GENOMIC DNA]</scope>
    <source>
        <strain evidence="10 11">MCCC 1A01895</strain>
    </source>
</reference>
<comment type="caution">
    <text evidence="10">The sequence shown here is derived from an EMBL/GenBank/DDBJ whole genome shotgun (WGS) entry which is preliminary data.</text>
</comment>
<feature type="binding site" evidence="5">
    <location>
        <position position="370"/>
    </location>
    <ligand>
        <name>pyridoxal 5'-phosphate</name>
        <dbReference type="ChEBI" id="CHEBI:597326"/>
    </ligand>
</feature>
<feature type="binding site" evidence="5">
    <location>
        <position position="370"/>
    </location>
    <ligand>
        <name>substrate</name>
    </ligand>
</feature>
<dbReference type="InterPro" id="IPR009006">
    <property type="entry name" value="Ala_racemase/Decarboxylase_C"/>
</dbReference>
<dbReference type="InterPro" id="IPR029066">
    <property type="entry name" value="PLP-binding_barrel"/>
</dbReference>
<evidence type="ECO:0000256" key="2">
    <source>
        <dbReference type="ARBA" id="ARBA00022793"/>
    </source>
</evidence>
<dbReference type="GO" id="GO:0008836">
    <property type="term" value="F:diaminopimelate decarboxylase activity"/>
    <property type="evidence" value="ECO:0007669"/>
    <property type="project" value="UniProtKB-EC"/>
</dbReference>
<evidence type="ECO:0000256" key="1">
    <source>
        <dbReference type="ARBA" id="ARBA00001933"/>
    </source>
</evidence>
<keyword evidence="11" id="KW-1185">Reference proteome</keyword>
<feature type="domain" description="Orn/DAP/Arg decarboxylase 2 N-terminal" evidence="9">
    <location>
        <begin position="35"/>
        <end position="280"/>
    </location>
</feature>
<dbReference type="InterPro" id="IPR022643">
    <property type="entry name" value="De-COase2_C"/>
</dbReference>
<keyword evidence="5" id="KW-0028">Amino-acid biosynthesis</keyword>
<dbReference type="InterPro" id="IPR022653">
    <property type="entry name" value="De-COase2_pyr-phos_BS"/>
</dbReference>
<evidence type="ECO:0000313" key="10">
    <source>
        <dbReference type="EMBL" id="MBR9729608.1"/>
    </source>
</evidence>
<accession>A0ABS5I6E8</accession>
<comment type="pathway">
    <text evidence="5 7">Amino-acid biosynthesis; L-lysine biosynthesis via DAP pathway; L-lysine from DL-2,6-diaminopimelate: step 1/1.</text>
</comment>
<dbReference type="RefSeq" id="WP_153666322.1">
    <property type="nucleotide sequence ID" value="NZ_JAAIKR010000026.1"/>
</dbReference>
<dbReference type="InterPro" id="IPR022644">
    <property type="entry name" value="De-COase2_N"/>
</dbReference>
<dbReference type="Gene3D" id="2.40.37.10">
    <property type="entry name" value="Lyase, Ornithine Decarboxylase, Chain A, domain 1"/>
    <property type="match status" value="1"/>
</dbReference>
<feature type="binding site" evidence="5">
    <location>
        <position position="276"/>
    </location>
    <ligand>
        <name>substrate</name>
    </ligand>
</feature>
<comment type="subunit">
    <text evidence="5">Homodimer.</text>
</comment>
<keyword evidence="4 5" id="KW-0456">Lyase</keyword>
<dbReference type="PROSITE" id="PS00878">
    <property type="entry name" value="ODR_DC_2_1"/>
    <property type="match status" value="1"/>
</dbReference>
<dbReference type="SUPFAM" id="SSF50621">
    <property type="entry name" value="Alanine racemase C-terminal domain-like"/>
    <property type="match status" value="1"/>
</dbReference>
<dbReference type="NCBIfam" id="TIGR01048">
    <property type="entry name" value="lysA"/>
    <property type="match status" value="1"/>
</dbReference>
<evidence type="ECO:0000259" key="9">
    <source>
        <dbReference type="Pfam" id="PF02784"/>
    </source>
</evidence>
<gene>
    <name evidence="5 10" type="primary">lysA</name>
    <name evidence="10" type="ORF">G3R48_16690</name>
</gene>
<evidence type="ECO:0000256" key="3">
    <source>
        <dbReference type="ARBA" id="ARBA00022898"/>
    </source>
</evidence>
<keyword evidence="5 7" id="KW-0457">Lysine biosynthesis</keyword>
<dbReference type="InterPro" id="IPR000183">
    <property type="entry name" value="Orn/DAP/Arg_de-COase"/>
</dbReference>
<dbReference type="SUPFAM" id="SSF51419">
    <property type="entry name" value="PLP-binding barrel"/>
    <property type="match status" value="1"/>
</dbReference>
<comment type="similarity">
    <text evidence="5">Belongs to the Orn/Lys/Arg decarboxylase class-II family. LysA subfamily.</text>
</comment>
<dbReference type="EC" id="4.1.1.20" evidence="5 6"/>
<comment type="cofactor">
    <cofactor evidence="1 5 7">
        <name>pyridoxal 5'-phosphate</name>
        <dbReference type="ChEBI" id="CHEBI:597326"/>
    </cofactor>
</comment>
<feature type="binding site" evidence="5">
    <location>
        <position position="312"/>
    </location>
    <ligand>
        <name>substrate</name>
    </ligand>
</feature>
<proteinExistence type="inferred from homology"/>
<evidence type="ECO:0000256" key="5">
    <source>
        <dbReference type="HAMAP-Rule" id="MF_02120"/>
    </source>
</evidence>
<evidence type="ECO:0000259" key="8">
    <source>
        <dbReference type="Pfam" id="PF00278"/>
    </source>
</evidence>
<dbReference type="InterPro" id="IPR022657">
    <property type="entry name" value="De-COase2_CS"/>
</dbReference>
<keyword evidence="2 5" id="KW-0210">Decarboxylase</keyword>
<feature type="domain" description="Orn/DAP/Arg decarboxylase 2 C-terminal" evidence="8">
    <location>
        <begin position="33"/>
        <end position="368"/>
    </location>
</feature>
<dbReference type="Gene3D" id="3.20.20.10">
    <property type="entry name" value="Alanine racemase"/>
    <property type="match status" value="1"/>
</dbReference>
<feature type="binding site" evidence="5">
    <location>
        <position position="239"/>
    </location>
    <ligand>
        <name>pyridoxal 5'-phosphate</name>
        <dbReference type="ChEBI" id="CHEBI:597326"/>
    </ligand>
</feature>
<dbReference type="Pfam" id="PF02784">
    <property type="entry name" value="Orn_Arg_deC_N"/>
    <property type="match status" value="1"/>
</dbReference>
<sequence>MDYFGYQQNALFAEDCQVAELAKTHGTPLYIYSKATLERHWHAFNNAVANHPHLICYAVKANSNIAVLNVLARLGSGFDIVSGGELSRVIQAGGDPKKVVFSGVGKTVAEMEQALTVGIYCFNVESAAELEQLNTVAQRLGKVAPVSLRVNPDVDAGTHPYISTGLKENKFGISMEEAETVFARAASLAHLNVKGVDCHIGSQLTEIQPFLDAMDRMLALIDRLAENGINIEHFDVGGGLGVNYDQETPPHPDEYAAALLARLNNRPLTLIFEPGRAIAANAGIFVTQVLYLKENSDKRFAIVDGAMNDLIRPALYSAWQNIIPVQHTDAPTFAYDVVGPVCETGDFIGKNRQLAPQAGDYLAVRSSGAYGFTMASNYNSRPRAAEVMVDKQQHYVIRQRETVQQLWQGEQLLP</sequence>
<comment type="function">
    <text evidence="5">Specifically catalyzes the decarboxylation of meso-diaminopimelate (meso-DAP) to L-lysine.</text>
</comment>
<protein>
    <recommendedName>
        <fullName evidence="5 6">Diaminopimelate decarboxylase</fullName>
        <shortName evidence="5">DAP decarboxylase</shortName>
        <shortName evidence="5">DAPDC</shortName>
        <ecNumber evidence="5 6">4.1.1.20</ecNumber>
    </recommendedName>
</protein>
<name>A0ABS5I6E8_9GAMM</name>
<keyword evidence="3 5" id="KW-0663">Pyridoxal phosphate</keyword>
<dbReference type="PRINTS" id="PR01179">
    <property type="entry name" value="ODADCRBXLASE"/>
</dbReference>
<feature type="binding site" evidence="5">
    <location>
        <position position="316"/>
    </location>
    <ligand>
        <name>substrate</name>
    </ligand>
</feature>
<feature type="modified residue" description="N6-(pyridoxal phosphate)lysine" evidence="5">
    <location>
        <position position="60"/>
    </location>
</feature>
<dbReference type="PANTHER" id="PTHR43727:SF2">
    <property type="entry name" value="GROUP IV DECARBOXYLASE"/>
    <property type="match status" value="1"/>
</dbReference>
<dbReference type="PROSITE" id="PS00879">
    <property type="entry name" value="ODR_DC_2_2"/>
    <property type="match status" value="1"/>
</dbReference>
<evidence type="ECO:0000256" key="6">
    <source>
        <dbReference type="NCBIfam" id="TIGR01048"/>
    </source>
</evidence>
<dbReference type="Proteomes" id="UP000811844">
    <property type="component" value="Unassembled WGS sequence"/>
</dbReference>
<dbReference type="EMBL" id="JAAIKR010000026">
    <property type="protein sequence ID" value="MBR9729608.1"/>
    <property type="molecule type" value="Genomic_DNA"/>
</dbReference>
<evidence type="ECO:0000256" key="7">
    <source>
        <dbReference type="RuleBase" id="RU003738"/>
    </source>
</evidence>
<dbReference type="Pfam" id="PF00278">
    <property type="entry name" value="Orn_DAP_Arg_deC"/>
    <property type="match status" value="1"/>
</dbReference>
<evidence type="ECO:0000256" key="4">
    <source>
        <dbReference type="ARBA" id="ARBA00023239"/>
    </source>
</evidence>
<dbReference type="HAMAP" id="MF_02120">
    <property type="entry name" value="LysA"/>
    <property type="match status" value="1"/>
</dbReference>
<evidence type="ECO:0000313" key="11">
    <source>
        <dbReference type="Proteomes" id="UP000811844"/>
    </source>
</evidence>
<feature type="binding site" evidence="5">
    <location>
        <begin position="273"/>
        <end position="276"/>
    </location>
    <ligand>
        <name>pyridoxal 5'-phosphate</name>
        <dbReference type="ChEBI" id="CHEBI:597326"/>
    </ligand>
</feature>
<dbReference type="InterPro" id="IPR002986">
    <property type="entry name" value="DAP_deCOOHase_LysA"/>
</dbReference>
<feature type="binding site" evidence="5">
    <location>
        <position position="343"/>
    </location>
    <ligand>
        <name>substrate</name>
    </ligand>
</feature>
<dbReference type="PRINTS" id="PR01181">
    <property type="entry name" value="DAPDCRBXLASE"/>
</dbReference>